<dbReference type="InterPro" id="IPR037523">
    <property type="entry name" value="VOC_core"/>
</dbReference>
<evidence type="ECO:0000259" key="1">
    <source>
        <dbReference type="PROSITE" id="PS51819"/>
    </source>
</evidence>
<dbReference type="Pfam" id="PF00903">
    <property type="entry name" value="Glyoxalase"/>
    <property type="match status" value="1"/>
</dbReference>
<dbReference type="Gene3D" id="3.10.180.10">
    <property type="entry name" value="2,3-Dihydroxybiphenyl 1,2-Dioxygenase, domain 1"/>
    <property type="match status" value="1"/>
</dbReference>
<dbReference type="RefSeq" id="WP_191076546.1">
    <property type="nucleotide sequence ID" value="NZ_JACTAG010000002.1"/>
</dbReference>
<evidence type="ECO:0000313" key="2">
    <source>
        <dbReference type="EMBL" id="MBD3665578.1"/>
    </source>
</evidence>
<dbReference type="InterPro" id="IPR004360">
    <property type="entry name" value="Glyas_Fos-R_dOase_dom"/>
</dbReference>
<dbReference type="InterPro" id="IPR052164">
    <property type="entry name" value="Anthracycline_SecMetBiosynth"/>
</dbReference>
<dbReference type="PANTHER" id="PTHR33993">
    <property type="entry name" value="GLYOXALASE-RELATED"/>
    <property type="match status" value="1"/>
</dbReference>
<keyword evidence="3" id="KW-1185">Reference proteome</keyword>
<gene>
    <name evidence="2" type="ORF">H9Q16_16715</name>
</gene>
<dbReference type="PROSITE" id="PS51819">
    <property type="entry name" value="VOC"/>
    <property type="match status" value="1"/>
</dbReference>
<reference evidence="2" key="1">
    <citation type="submission" date="2020-08" db="EMBL/GenBank/DDBJ databases">
        <title>Sulfitobacter aestuariivivens sp. nov., isolated from a tidal flat.</title>
        <authorList>
            <person name="Park S."/>
            <person name="Yoon J.-H."/>
        </authorList>
    </citation>
    <scope>NUCLEOTIDE SEQUENCE</scope>
    <source>
        <strain evidence="2">TSTF-M16</strain>
    </source>
</reference>
<sequence length="126" mass="13186">MADTVQHAVVWAELPVTDMTKARAFYEEVLQCRMHLEENGPNPILMFPTNDEISGVAGHLYPGKPSPGAGPTVHLAVPDTVEKAAARVTAAGGTSLPGVIEIPAGRFGYATDPDGNSIGLFQMTAG</sequence>
<evidence type="ECO:0000313" key="3">
    <source>
        <dbReference type="Proteomes" id="UP000635142"/>
    </source>
</evidence>
<organism evidence="2 3">
    <name type="scientific">Sulfitobacter aestuariivivens</name>
    <dbReference type="NCBI Taxonomy" id="2766981"/>
    <lineage>
        <taxon>Bacteria</taxon>
        <taxon>Pseudomonadati</taxon>
        <taxon>Pseudomonadota</taxon>
        <taxon>Alphaproteobacteria</taxon>
        <taxon>Rhodobacterales</taxon>
        <taxon>Roseobacteraceae</taxon>
        <taxon>Sulfitobacter</taxon>
    </lineage>
</organism>
<proteinExistence type="predicted"/>
<name>A0A927D7G5_9RHOB</name>
<dbReference type="AlphaFoldDB" id="A0A927D7G5"/>
<dbReference type="Proteomes" id="UP000635142">
    <property type="component" value="Unassembled WGS sequence"/>
</dbReference>
<dbReference type="EMBL" id="JACTAG010000002">
    <property type="protein sequence ID" value="MBD3665578.1"/>
    <property type="molecule type" value="Genomic_DNA"/>
</dbReference>
<feature type="domain" description="VOC" evidence="1">
    <location>
        <begin position="8"/>
        <end position="123"/>
    </location>
</feature>
<dbReference type="SUPFAM" id="SSF54593">
    <property type="entry name" value="Glyoxalase/Bleomycin resistance protein/Dihydroxybiphenyl dioxygenase"/>
    <property type="match status" value="1"/>
</dbReference>
<dbReference type="CDD" id="cd07247">
    <property type="entry name" value="SgaA_N_like"/>
    <property type="match status" value="1"/>
</dbReference>
<comment type="caution">
    <text evidence="2">The sequence shown here is derived from an EMBL/GenBank/DDBJ whole genome shotgun (WGS) entry which is preliminary data.</text>
</comment>
<protein>
    <submittedName>
        <fullName evidence="2">VOC family protein</fullName>
    </submittedName>
</protein>
<dbReference type="InterPro" id="IPR029068">
    <property type="entry name" value="Glyas_Bleomycin-R_OHBP_Dase"/>
</dbReference>
<accession>A0A927D7G5</accession>